<evidence type="ECO:0000256" key="1">
    <source>
        <dbReference type="SAM" id="MobiDB-lite"/>
    </source>
</evidence>
<feature type="compositionally biased region" description="Polar residues" evidence="1">
    <location>
        <begin position="40"/>
        <end position="52"/>
    </location>
</feature>
<gene>
    <name evidence="2" type="ORF">IF1G_03398</name>
</gene>
<protein>
    <submittedName>
        <fullName evidence="2">Uncharacterized protein</fullName>
    </submittedName>
</protein>
<accession>A0A545V7J1</accession>
<reference evidence="2 3" key="1">
    <citation type="journal article" date="2019" name="Appl. Microbiol. Biotechnol.">
        <title>Genome sequence of Isaria javanica and comparative genome analysis insights into family S53 peptidase evolution in fungal entomopathogens.</title>
        <authorList>
            <person name="Lin R."/>
            <person name="Zhang X."/>
            <person name="Xin B."/>
            <person name="Zou M."/>
            <person name="Gao Y."/>
            <person name="Qin F."/>
            <person name="Hu Q."/>
            <person name="Xie B."/>
            <person name="Cheng X."/>
        </authorList>
    </citation>
    <scope>NUCLEOTIDE SEQUENCE [LARGE SCALE GENOMIC DNA]</scope>
    <source>
        <strain evidence="2 3">IJ1G</strain>
    </source>
</reference>
<dbReference type="AlphaFoldDB" id="A0A545V7J1"/>
<name>A0A545V7J1_9HYPO</name>
<dbReference type="Proteomes" id="UP000315783">
    <property type="component" value="Unassembled WGS sequence"/>
</dbReference>
<organism evidence="2 3">
    <name type="scientific">Cordyceps javanica</name>
    <dbReference type="NCBI Taxonomy" id="43265"/>
    <lineage>
        <taxon>Eukaryota</taxon>
        <taxon>Fungi</taxon>
        <taxon>Dikarya</taxon>
        <taxon>Ascomycota</taxon>
        <taxon>Pezizomycotina</taxon>
        <taxon>Sordariomycetes</taxon>
        <taxon>Hypocreomycetidae</taxon>
        <taxon>Hypocreales</taxon>
        <taxon>Cordycipitaceae</taxon>
        <taxon>Cordyceps</taxon>
    </lineage>
</organism>
<evidence type="ECO:0000313" key="3">
    <source>
        <dbReference type="Proteomes" id="UP000315783"/>
    </source>
</evidence>
<evidence type="ECO:0000313" key="2">
    <source>
        <dbReference type="EMBL" id="TQV97655.1"/>
    </source>
</evidence>
<keyword evidence="3" id="KW-1185">Reference proteome</keyword>
<sequence>MVPGAGQEIKWFLGLPGTSIASLSVTSPTTCLRTPDPSKSLRSASGARSQPVLSDGTPDASEVELAAWPCMTDS</sequence>
<feature type="region of interest" description="Disordered" evidence="1">
    <location>
        <begin position="26"/>
        <end position="74"/>
    </location>
</feature>
<dbReference type="EMBL" id="SPUK01000004">
    <property type="protein sequence ID" value="TQV97655.1"/>
    <property type="molecule type" value="Genomic_DNA"/>
</dbReference>
<comment type="caution">
    <text evidence="2">The sequence shown here is derived from an EMBL/GenBank/DDBJ whole genome shotgun (WGS) entry which is preliminary data.</text>
</comment>
<proteinExistence type="predicted"/>